<evidence type="ECO:0000313" key="4">
    <source>
        <dbReference type="RefSeq" id="XP_015867028.1"/>
    </source>
</evidence>
<keyword evidence="2" id="KW-0472">Membrane</keyword>
<dbReference type="Gene3D" id="3.90.1720.10">
    <property type="entry name" value="endopeptidase domain like (from Nostoc punctiforme)"/>
    <property type="match status" value="1"/>
</dbReference>
<feature type="transmembrane region" description="Helical" evidence="2">
    <location>
        <begin position="320"/>
        <end position="337"/>
    </location>
</feature>
<feature type="region of interest" description="Disordered" evidence="1">
    <location>
        <begin position="175"/>
        <end position="198"/>
    </location>
</feature>
<accession>A0A6P3YTR4</accession>
<sequence length="425" mass="48365">MKKLRIRKTKQLKRIKDHACHTWKRNYTYSNLDDLHLDLLLLFLTCSMICSMLGLNLVNDMIRSLISNKIQREQATWRRNYSYAHRGVLILCLCLLLLFLLGCLMLALHLRYKMKEVKYMIQRVVSNKIQRNQLISGDHIYTWRRGHAYAHHVTAGIYVGKGKVIHLIRGAGHILGSSSRSHPSDNPGRTSGDQSTHDHVISSSVDEFLSGGDLCLCEYSVSLPFFLIKTRGGTCTLAPSDPREDVLHRATYLLKKGFGVYNLSENNCEDFAIYCKTGLLVDDNNCVRRSIGRSGQAASLLAAIVVTISSLLRFSTASPTWLAAVGYGMYCIFRLASDIRVRRNVRKVEVEELGTALERFGRFSFRRTLLDVIKPYLVPMICLVLGFLLCEVCWAFGLNWIKGISFTNLQRYCITDIIVLYAMFM</sequence>
<reference evidence="4" key="1">
    <citation type="submission" date="2022-04" db="UniProtKB">
        <authorList>
            <consortium name="RefSeq"/>
        </authorList>
    </citation>
    <scope>IDENTIFICATION</scope>
    <source>
        <tissue evidence="4">In vitro plantlets</tissue>
    </source>
</reference>
<dbReference type="RefSeq" id="XP_015867028.1">
    <property type="nucleotide sequence ID" value="XM_016011542.2"/>
</dbReference>
<dbReference type="InterPro" id="IPR007053">
    <property type="entry name" value="LRAT_dom"/>
</dbReference>
<dbReference type="PANTHER" id="PTHR46137:SF3">
    <property type="entry name" value="OS05G0310600 PROTEIN"/>
    <property type="match status" value="1"/>
</dbReference>
<feature type="transmembrane region" description="Helical" evidence="2">
    <location>
        <begin position="88"/>
        <end position="110"/>
    </location>
</feature>
<keyword evidence="2" id="KW-1133">Transmembrane helix</keyword>
<evidence type="ECO:0000259" key="3">
    <source>
        <dbReference type="PROSITE" id="PS51934"/>
    </source>
</evidence>
<name>A0A6P3YTR4_ZIZJJ</name>
<proteinExistence type="predicted"/>
<dbReference type="Pfam" id="PF04970">
    <property type="entry name" value="LRAT"/>
    <property type="match status" value="1"/>
</dbReference>
<protein>
    <submittedName>
        <fullName evidence="4">uncharacterized protein LOC107404583 isoform X1</fullName>
    </submittedName>
</protein>
<feature type="transmembrane region" description="Helical" evidence="2">
    <location>
        <begin position="376"/>
        <end position="397"/>
    </location>
</feature>
<gene>
    <name evidence="4" type="primary">LOC107404583</name>
</gene>
<dbReference type="AlphaFoldDB" id="A0A6P3YTR4"/>
<dbReference type="PANTHER" id="PTHR46137">
    <property type="entry name" value="OS05G0310600 PROTEIN"/>
    <property type="match status" value="1"/>
</dbReference>
<keyword evidence="2" id="KW-0812">Transmembrane</keyword>
<evidence type="ECO:0000256" key="2">
    <source>
        <dbReference type="SAM" id="Phobius"/>
    </source>
</evidence>
<feature type="domain" description="LRAT" evidence="3">
    <location>
        <begin position="141"/>
        <end position="284"/>
    </location>
</feature>
<dbReference type="PROSITE" id="PS51934">
    <property type="entry name" value="LRAT"/>
    <property type="match status" value="1"/>
</dbReference>
<feature type="transmembrane region" description="Helical" evidence="2">
    <location>
        <begin position="39"/>
        <end position="58"/>
    </location>
</feature>
<evidence type="ECO:0000256" key="1">
    <source>
        <dbReference type="SAM" id="MobiDB-lite"/>
    </source>
</evidence>
<organism evidence="4">
    <name type="scientific">Ziziphus jujuba</name>
    <name type="common">Chinese jujube</name>
    <name type="synonym">Ziziphus sativa</name>
    <dbReference type="NCBI Taxonomy" id="326968"/>
    <lineage>
        <taxon>Eukaryota</taxon>
        <taxon>Viridiplantae</taxon>
        <taxon>Streptophyta</taxon>
        <taxon>Embryophyta</taxon>
        <taxon>Tracheophyta</taxon>
        <taxon>Spermatophyta</taxon>
        <taxon>Magnoliopsida</taxon>
        <taxon>eudicotyledons</taxon>
        <taxon>Gunneridae</taxon>
        <taxon>Pentapetalae</taxon>
        <taxon>rosids</taxon>
        <taxon>fabids</taxon>
        <taxon>Rosales</taxon>
        <taxon>Rhamnaceae</taxon>
        <taxon>Paliureae</taxon>
        <taxon>Ziziphus</taxon>
    </lineage>
</organism>
<feature type="transmembrane region" description="Helical" evidence="2">
    <location>
        <begin position="297"/>
        <end position="314"/>
    </location>
</feature>